<feature type="transmembrane region" description="Helical" evidence="7">
    <location>
        <begin position="339"/>
        <end position="364"/>
    </location>
</feature>
<reference evidence="8 9" key="1">
    <citation type="submission" date="2016-10" db="EMBL/GenBank/DDBJ databases">
        <title>Draft genome sequence of Coniochaeta ligniaria NRRL30616, a lignocellulolytic fungus for bioabatement of inhibitors in plant biomass hydrolysates.</title>
        <authorList>
            <consortium name="DOE Joint Genome Institute"/>
            <person name="Jimenez D.J."/>
            <person name="Hector R.E."/>
            <person name="Riley R."/>
            <person name="Sun H."/>
            <person name="Grigoriev I.V."/>
            <person name="Van Elsas J.D."/>
            <person name="Nichols N.N."/>
        </authorList>
    </citation>
    <scope>NUCLEOTIDE SEQUENCE [LARGE SCALE GENOMIC DNA]</scope>
    <source>
        <strain evidence="8 9">NRRL 30616</strain>
    </source>
</reference>
<sequence>RLYISHFLSTWNMRSYEFTVILLFAAAYPDSLLPTSIRGVLTNGVTLLLSPAIGSWVDKNASRFHTMKITIVVQRACIVAGCLLWMLLFLTPRSHAVDDSRPKQVLLKLGNYLSKDVIIGILMLFGIFERMCAVGNNLVMERDWVPTIASEVSKPPLHQLNAIMRRIDLVSKILAPVFVSTIAIKTSSVVLVIVTAGINLGTVGIELATARTAWNKCNALKLAREPKDVATVLRSSIDDEDAASVIVVREEIEQDKKGLALYFSSDVCLASLSAALQSFSVLSLSGPMTTYLLTRHYSLSLITTARTAISAVEIGSTLLFPLLASFLSRHPLPYLPDNMAVLGLSGATLQLALLIPCFVALAALPTSSPDPAAAFPALTAAVFVFLGLSRLGHWTHNMAVQQIAQTRVAPRHRVEFSGVEMTFVSGAEIGRWACAAVWSRPSQFTGVAFAGLVSVGVVWGLFFGWIVVERRRR</sequence>
<feature type="transmembrane region" description="Helical" evidence="7">
    <location>
        <begin position="173"/>
        <end position="198"/>
    </location>
</feature>
<feature type="transmembrane region" description="Helical" evidence="7">
    <location>
        <begin position="109"/>
        <end position="128"/>
    </location>
</feature>
<evidence type="ECO:0000313" key="8">
    <source>
        <dbReference type="EMBL" id="OIW33868.1"/>
    </source>
</evidence>
<dbReference type="InParanoid" id="A0A1J7JWU2"/>
<dbReference type="AlphaFoldDB" id="A0A1J7JWU2"/>
<evidence type="ECO:0000256" key="1">
    <source>
        <dbReference type="ARBA" id="ARBA00004141"/>
    </source>
</evidence>
<dbReference type="GO" id="GO:0005381">
    <property type="term" value="F:iron ion transmembrane transporter activity"/>
    <property type="evidence" value="ECO:0007669"/>
    <property type="project" value="UniProtKB-UniRule"/>
</dbReference>
<comment type="function">
    <text evidence="7">May be involved in iron transport and iron homeostasis.</text>
</comment>
<comment type="similarity">
    <text evidence="2 7">Belongs to the ferroportin (FP) (TC 2.A.100) family. SLC40A subfamily.</text>
</comment>
<feature type="transmembrane region" description="Helical" evidence="7">
    <location>
        <begin position="447"/>
        <end position="468"/>
    </location>
</feature>
<name>A0A1J7JWU2_9PEZI</name>
<dbReference type="InterPro" id="IPR036259">
    <property type="entry name" value="MFS_trans_sf"/>
</dbReference>
<organism evidence="8 9">
    <name type="scientific">Coniochaeta ligniaria NRRL 30616</name>
    <dbReference type="NCBI Taxonomy" id="1408157"/>
    <lineage>
        <taxon>Eukaryota</taxon>
        <taxon>Fungi</taxon>
        <taxon>Dikarya</taxon>
        <taxon>Ascomycota</taxon>
        <taxon>Pezizomycotina</taxon>
        <taxon>Sordariomycetes</taxon>
        <taxon>Sordariomycetidae</taxon>
        <taxon>Coniochaetales</taxon>
        <taxon>Coniochaetaceae</taxon>
        <taxon>Coniochaeta</taxon>
    </lineage>
</organism>
<dbReference type="InterPro" id="IPR009716">
    <property type="entry name" value="Ferroportin-1"/>
</dbReference>
<proteinExistence type="inferred from homology"/>
<evidence type="ECO:0000313" key="9">
    <source>
        <dbReference type="Proteomes" id="UP000182658"/>
    </source>
</evidence>
<feature type="transmembrane region" description="Helical" evidence="7">
    <location>
        <begin position="69"/>
        <end position="89"/>
    </location>
</feature>
<evidence type="ECO:0000256" key="6">
    <source>
        <dbReference type="ARBA" id="ARBA00023136"/>
    </source>
</evidence>
<keyword evidence="9" id="KW-1185">Reference proteome</keyword>
<protein>
    <recommendedName>
        <fullName evidence="7">Solute carrier family 40 member</fullName>
    </recommendedName>
</protein>
<feature type="transmembrane region" description="Helical" evidence="7">
    <location>
        <begin position="305"/>
        <end position="327"/>
    </location>
</feature>
<keyword evidence="3 7" id="KW-0813">Transport</keyword>
<dbReference type="SUPFAM" id="SSF103473">
    <property type="entry name" value="MFS general substrate transporter"/>
    <property type="match status" value="1"/>
</dbReference>
<dbReference type="OrthoDB" id="648861at2759"/>
<evidence type="ECO:0000256" key="3">
    <source>
        <dbReference type="ARBA" id="ARBA00022448"/>
    </source>
</evidence>
<dbReference type="PANTHER" id="PTHR11660:SF57">
    <property type="entry name" value="SOLUTE CARRIER FAMILY 40 MEMBER"/>
    <property type="match status" value="1"/>
</dbReference>
<feature type="non-terminal residue" evidence="8">
    <location>
        <position position="473"/>
    </location>
</feature>
<dbReference type="GO" id="GO:0016020">
    <property type="term" value="C:membrane"/>
    <property type="evidence" value="ECO:0007669"/>
    <property type="project" value="UniProtKB-SubCell"/>
</dbReference>
<keyword evidence="6 7" id="KW-0472">Membrane</keyword>
<dbReference type="PANTHER" id="PTHR11660">
    <property type="entry name" value="SOLUTE CARRIER FAMILY 40 MEMBER"/>
    <property type="match status" value="1"/>
</dbReference>
<feature type="non-terminal residue" evidence="8">
    <location>
        <position position="1"/>
    </location>
</feature>
<accession>A0A1J7JWU2</accession>
<feature type="transmembrane region" description="Helical" evidence="7">
    <location>
        <begin position="371"/>
        <end position="388"/>
    </location>
</feature>
<evidence type="ECO:0000256" key="7">
    <source>
        <dbReference type="RuleBase" id="RU365065"/>
    </source>
</evidence>
<dbReference type="Proteomes" id="UP000182658">
    <property type="component" value="Unassembled WGS sequence"/>
</dbReference>
<evidence type="ECO:0000256" key="5">
    <source>
        <dbReference type="ARBA" id="ARBA00022989"/>
    </source>
</evidence>
<keyword evidence="5 7" id="KW-1133">Transmembrane helix</keyword>
<comment type="subcellular location">
    <subcellularLocation>
        <location evidence="1 7">Membrane</location>
        <topology evidence="1 7">Multi-pass membrane protein</topology>
    </subcellularLocation>
</comment>
<comment type="caution">
    <text evidence="7">Lacks conserved residue(s) required for the propagation of feature annotation.</text>
</comment>
<dbReference type="STRING" id="1408157.A0A1J7JWU2"/>
<gene>
    <name evidence="8" type="ORF">CONLIGDRAFT_565360</name>
</gene>
<feature type="transmembrane region" description="Helical" evidence="7">
    <location>
        <begin position="39"/>
        <end position="57"/>
    </location>
</feature>
<dbReference type="EMBL" id="KV875094">
    <property type="protein sequence ID" value="OIW33868.1"/>
    <property type="molecule type" value="Genomic_DNA"/>
</dbReference>
<keyword evidence="7" id="KW-0406">Ion transport</keyword>
<evidence type="ECO:0000256" key="4">
    <source>
        <dbReference type="ARBA" id="ARBA00022692"/>
    </source>
</evidence>
<dbReference type="Pfam" id="PF06963">
    <property type="entry name" value="FPN1"/>
    <property type="match status" value="1"/>
</dbReference>
<evidence type="ECO:0000256" key="2">
    <source>
        <dbReference type="ARBA" id="ARBA00006279"/>
    </source>
</evidence>
<keyword evidence="4 7" id="KW-0812">Transmembrane</keyword>